<dbReference type="EMBL" id="CP026995">
    <property type="protein sequence ID" value="QLH06830.1"/>
    <property type="molecule type" value="Genomic_DNA"/>
</dbReference>
<gene>
    <name evidence="1" type="ORF">C5F50_06875</name>
</gene>
<dbReference type="KEGG" id="nue:C5F50_06875"/>
<evidence type="ECO:0000313" key="2">
    <source>
        <dbReference type="Proteomes" id="UP000509478"/>
    </source>
</evidence>
<sequence length="114" mass="13126">MNSLRDTNFIKSQNNEEKTTLFVSRNQPINSNDDIILSKSIFYACNRCDGALIPISICIFCKRPSLRSCTNCDMTIDTRYHESCKILISFGNTISKKKYRGIKRMKKQIIGVQH</sequence>
<name>A0A7D5M855_9ARCH</name>
<keyword evidence="2" id="KW-1185">Reference proteome</keyword>
<proteinExistence type="predicted"/>
<accession>A0A7D5M855</accession>
<dbReference type="AlphaFoldDB" id="A0A7D5M855"/>
<evidence type="ECO:0000313" key="1">
    <source>
        <dbReference type="EMBL" id="QLH06830.1"/>
    </source>
</evidence>
<reference evidence="1 2" key="1">
    <citation type="submission" date="2018-02" db="EMBL/GenBank/DDBJ databases">
        <title>Complete genome of Nitrosopumilus ureaphilus PS0.</title>
        <authorList>
            <person name="Qin W."/>
            <person name="Zheng Y."/>
            <person name="Stahl D.A."/>
        </authorList>
    </citation>
    <scope>NUCLEOTIDE SEQUENCE [LARGE SCALE GENOMIC DNA]</scope>
    <source>
        <strain evidence="1 2">PS0</strain>
    </source>
</reference>
<organism evidence="1 2">
    <name type="scientific">Nitrosopumilus ureiphilus</name>
    <dbReference type="NCBI Taxonomy" id="1470067"/>
    <lineage>
        <taxon>Archaea</taxon>
        <taxon>Nitrososphaerota</taxon>
        <taxon>Nitrososphaeria</taxon>
        <taxon>Nitrosopumilales</taxon>
        <taxon>Nitrosopumilaceae</taxon>
        <taxon>Nitrosopumilus</taxon>
    </lineage>
</organism>
<protein>
    <submittedName>
        <fullName evidence="1">Uncharacterized protein</fullName>
    </submittedName>
</protein>
<dbReference type="Proteomes" id="UP000509478">
    <property type="component" value="Chromosome"/>
</dbReference>